<gene>
    <name evidence="1" type="ORF">BACDOR_04371</name>
</gene>
<organism evidence="1 2">
    <name type="scientific">Phocaeicola dorei DSM 17855</name>
    <dbReference type="NCBI Taxonomy" id="483217"/>
    <lineage>
        <taxon>Bacteria</taxon>
        <taxon>Pseudomonadati</taxon>
        <taxon>Bacteroidota</taxon>
        <taxon>Bacteroidia</taxon>
        <taxon>Bacteroidales</taxon>
        <taxon>Bacteroidaceae</taxon>
        <taxon>Phocaeicola</taxon>
    </lineage>
</organism>
<name>B6W474_9BACT</name>
<dbReference type="Proteomes" id="UP000004849">
    <property type="component" value="Unassembled WGS sequence"/>
</dbReference>
<evidence type="ECO:0000313" key="1">
    <source>
        <dbReference type="EMBL" id="EEB23164.1"/>
    </source>
</evidence>
<reference evidence="1 2" key="1">
    <citation type="submission" date="2008-10" db="EMBL/GenBank/DDBJ databases">
        <title>Draft genome sequence of Bacteroides dorei (DSM 17855).</title>
        <authorList>
            <person name="Sudarsanam P."/>
            <person name="Ley R."/>
            <person name="Guruge J."/>
            <person name="Turnbaugh P.J."/>
            <person name="Mahowald M."/>
            <person name="Liep D."/>
            <person name="Gordon J."/>
        </authorList>
    </citation>
    <scope>NUCLEOTIDE SEQUENCE [LARGE SCALE GENOMIC DNA]</scope>
    <source>
        <strain evidence="1 2">DSM 17855</strain>
    </source>
</reference>
<accession>B6W474</accession>
<protein>
    <submittedName>
        <fullName evidence="1">Uncharacterized protein</fullName>
    </submittedName>
</protein>
<dbReference type="AlphaFoldDB" id="B6W474"/>
<dbReference type="HOGENOM" id="CLU_3304609_0_0_10"/>
<proteinExistence type="predicted"/>
<sequence length="39" mass="4771">MHSSIILHKLIFKQVKERKSPFFCCKKFIFVSRYNPKKI</sequence>
<dbReference type="EMBL" id="ABWZ01000078">
    <property type="protein sequence ID" value="EEB23164.1"/>
    <property type="molecule type" value="Genomic_DNA"/>
</dbReference>
<evidence type="ECO:0000313" key="2">
    <source>
        <dbReference type="Proteomes" id="UP000004849"/>
    </source>
</evidence>
<reference evidence="1 2" key="2">
    <citation type="submission" date="2008-10" db="EMBL/GenBank/DDBJ databases">
        <authorList>
            <person name="Fulton L."/>
            <person name="Clifton S."/>
            <person name="Fulton B."/>
            <person name="Xu J."/>
            <person name="Minx P."/>
            <person name="Pepin K.H."/>
            <person name="Johnson M."/>
            <person name="Thiruvilangam P."/>
            <person name="Bhonagiri V."/>
            <person name="Nash W.E."/>
            <person name="Mardis E.R."/>
            <person name="Wilson R.K."/>
        </authorList>
    </citation>
    <scope>NUCLEOTIDE SEQUENCE [LARGE SCALE GENOMIC DNA]</scope>
    <source>
        <strain evidence="1 2">DSM 17855</strain>
    </source>
</reference>